<evidence type="ECO:0000313" key="2">
    <source>
        <dbReference type="Proteomes" id="UP000754644"/>
    </source>
</evidence>
<dbReference type="InterPro" id="IPR018531">
    <property type="entry name" value="DUF1993"/>
</dbReference>
<organism evidence="1 2">
    <name type="scientific">SAR86 cluster bacterium</name>
    <dbReference type="NCBI Taxonomy" id="2030880"/>
    <lineage>
        <taxon>Bacteria</taxon>
        <taxon>Pseudomonadati</taxon>
        <taxon>Pseudomonadota</taxon>
        <taxon>Gammaproteobacteria</taxon>
        <taxon>SAR86 cluster</taxon>
    </lineage>
</organism>
<gene>
    <name evidence="1" type="ORF">HQ497_13740</name>
</gene>
<dbReference type="PANTHER" id="PTHR36922:SF1">
    <property type="entry name" value="DUF1993 DOMAIN-CONTAINING PROTEIN"/>
    <property type="match status" value="1"/>
</dbReference>
<proteinExistence type="predicted"/>
<reference evidence="1" key="1">
    <citation type="submission" date="2020-05" db="EMBL/GenBank/DDBJ databases">
        <title>Sulfur intermediates as new biogeochemical hubs in an aquatic model microbial ecosystem.</title>
        <authorList>
            <person name="Vigneron A."/>
        </authorList>
    </citation>
    <scope>NUCLEOTIDE SEQUENCE</scope>
    <source>
        <strain evidence="1">Bin.250</strain>
    </source>
</reference>
<sequence length="168" mass="18362">MTLTIESILIPALTRTLGAMSGYLKKGEAYATEKAFDPSVLVNARLSPDMHPLKRQVQMTTDTARRVLCQLGEMEVPSVADTEETFEELQLRVQSTLDFVNAFDCGTLKGAEERDITLPIGPNGLTLDAISFLMGFGLPNLYFHAAATYNILRHNGVPVGKMDFLGAP</sequence>
<dbReference type="EMBL" id="JABMOJ010000517">
    <property type="protein sequence ID" value="NQV66418.1"/>
    <property type="molecule type" value="Genomic_DNA"/>
</dbReference>
<protein>
    <submittedName>
        <fullName evidence="1">DUF1993 domain-containing protein</fullName>
    </submittedName>
</protein>
<dbReference type="PANTHER" id="PTHR36922">
    <property type="entry name" value="BLL2446 PROTEIN"/>
    <property type="match status" value="1"/>
</dbReference>
<dbReference type="SUPFAM" id="SSF109854">
    <property type="entry name" value="DinB/YfiT-like putative metalloenzymes"/>
    <property type="match status" value="1"/>
</dbReference>
<dbReference type="Gene3D" id="1.20.120.450">
    <property type="entry name" value="dinb family like domain"/>
    <property type="match status" value="1"/>
</dbReference>
<evidence type="ECO:0000313" key="1">
    <source>
        <dbReference type="EMBL" id="NQV66418.1"/>
    </source>
</evidence>
<accession>A0A973AA41</accession>
<dbReference type="InterPro" id="IPR034660">
    <property type="entry name" value="DinB/YfiT-like"/>
</dbReference>
<name>A0A973AA41_9GAMM</name>
<dbReference type="AlphaFoldDB" id="A0A973AA41"/>
<dbReference type="Pfam" id="PF09351">
    <property type="entry name" value="DUF1993"/>
    <property type="match status" value="1"/>
</dbReference>
<comment type="caution">
    <text evidence="1">The sequence shown here is derived from an EMBL/GenBank/DDBJ whole genome shotgun (WGS) entry which is preliminary data.</text>
</comment>
<dbReference type="Proteomes" id="UP000754644">
    <property type="component" value="Unassembled WGS sequence"/>
</dbReference>